<protein>
    <submittedName>
        <fullName evidence="2">YcaO-like family</fullName>
    </submittedName>
</protein>
<dbReference type="EMBL" id="AEPY01000011">
    <property type="protein sequence ID" value="EFU79556.1"/>
    <property type="molecule type" value="Genomic_DNA"/>
</dbReference>
<proteinExistence type="predicted"/>
<dbReference type="Gene3D" id="3.30.160.660">
    <property type="match status" value="1"/>
</dbReference>
<feature type="domain" description="YcaO" evidence="1">
    <location>
        <begin position="328"/>
        <end position="724"/>
    </location>
</feature>
<gene>
    <name evidence="2" type="ORF">HMPREF0388_1659</name>
</gene>
<dbReference type="Gene3D" id="3.30.40.250">
    <property type="match status" value="1"/>
</dbReference>
<sequence>MVLNLLNDLGLSKETAFELRELPHNSTLLTDAVSDNYVIESPILQVLSFYHNWSTGDGIVPPALLKLFDSSQRLYQSLSSKYGLLNLSRLEVDEGGVPRESNYLLAGNSTLVKVLLSTIDRSDVAAYAGSDDEVINAAFYVDAVPIRFEPQMDNLAFGHFEQIARNYRIQWCPVFLRQNTLWIGPVLSSSVGPSWDDLVRRRVAAHFSEPIARALGQPSLNGSIILLSPDAITRAFNLLPQLTPGDMLEIGLDASVKEHTVLAWSAKLDPKRTCITPKQLISNECGVIRRIRKISHRPDLPSQMITYQADMSFTQRVTGWNCAYTCEGSSFGDENKAYFAAIGEACERYAGNTLDTLPVKHGSYNELCVQGFQVLEPNSIVLFSEEQYSRSDFPFTPFTRDLRLGWVPGSYLDTRDTVMIPAALTYSNWYSYPNGGEPPLLKCPFAGIAAGECLESAILSAIEEVIERHATMTWWLTGVTLPLLEMPPQVLEQLGEIPDYQELFLTRLQNIFDFPVVCATVVNHKQQTINMGFAARVNETDAALKALLEAFSLQEGSIDLLNPEGSHWNAIKEGLLPRSGLRRYRHDRKYSTEYKTDFSDCTDLMSQQQYYLDPSVHDSILRIIKSHESVPLDTDPRHTRSIGSYIKLLAKRGFRPIVADLTPPDIAQTGMKVVRVIVPGTVMNSPAAFPHLGNDVVRRNAVQLRWLAAGETKVHWNLRPLPHA</sequence>
<dbReference type="PROSITE" id="PS51664">
    <property type="entry name" value="YCAO"/>
    <property type="match status" value="1"/>
</dbReference>
<organism evidence="2 3">
    <name type="scientific">Mobiluncus curtisii ATCC 51333</name>
    <dbReference type="NCBI Taxonomy" id="887326"/>
    <lineage>
        <taxon>Bacteria</taxon>
        <taxon>Bacillati</taxon>
        <taxon>Actinomycetota</taxon>
        <taxon>Actinomycetes</taxon>
        <taxon>Actinomycetales</taxon>
        <taxon>Actinomycetaceae</taxon>
        <taxon>Mobiluncus</taxon>
    </lineage>
</organism>
<reference evidence="2 3" key="1">
    <citation type="submission" date="2010-12" db="EMBL/GenBank/DDBJ databases">
        <authorList>
            <person name="Muzny D."/>
            <person name="Qin X."/>
            <person name="Deng J."/>
            <person name="Jiang H."/>
            <person name="Liu Y."/>
            <person name="Qu J."/>
            <person name="Song X.-Z."/>
            <person name="Zhang L."/>
            <person name="Thornton R."/>
            <person name="Coyle M."/>
            <person name="Francisco L."/>
            <person name="Jackson L."/>
            <person name="Javaid M."/>
            <person name="Korchina V."/>
            <person name="Kovar C."/>
            <person name="Mata R."/>
            <person name="Mathew T."/>
            <person name="Ngo R."/>
            <person name="Nguyen L."/>
            <person name="Nguyen N."/>
            <person name="Okwuonu G."/>
            <person name="Ongeri F."/>
            <person name="Pham C."/>
            <person name="Simmons D."/>
            <person name="Wilczek-Boney K."/>
            <person name="Hale W."/>
            <person name="Jakkamsetti A."/>
            <person name="Pham P."/>
            <person name="Ruth R."/>
            <person name="San Lucas F."/>
            <person name="Warren J."/>
            <person name="Zhang J."/>
            <person name="Zhao Z."/>
            <person name="Zhou C."/>
            <person name="Zhu D."/>
            <person name="Lee S."/>
            <person name="Bess C."/>
            <person name="Blankenburg K."/>
            <person name="Forbes L."/>
            <person name="Fu Q."/>
            <person name="Gubbala S."/>
            <person name="Hirani K."/>
            <person name="Jayaseelan J.C."/>
            <person name="Lara F."/>
            <person name="Munidasa M."/>
            <person name="Palculict T."/>
            <person name="Patil S."/>
            <person name="Pu L.-L."/>
            <person name="Saada N."/>
            <person name="Tang L."/>
            <person name="Weissenberger G."/>
            <person name="Zhu Y."/>
            <person name="Hemphill L."/>
            <person name="Shang Y."/>
            <person name="Youmans B."/>
            <person name="Ayvaz T."/>
            <person name="Ross M."/>
            <person name="Santibanez J."/>
            <person name="Aqrawi P."/>
            <person name="Gross S."/>
            <person name="Joshi V."/>
            <person name="Fowler G."/>
            <person name="Nazareth L."/>
            <person name="Reid J."/>
            <person name="Worley K."/>
            <person name="Petrosino J."/>
            <person name="Highlander S."/>
            <person name="Gibbs R."/>
        </authorList>
    </citation>
    <scope>NUCLEOTIDE SEQUENCE [LARGE SCALE GENOMIC DNA]</scope>
    <source>
        <strain evidence="2 3">ATCC 51333</strain>
    </source>
</reference>
<evidence type="ECO:0000259" key="1">
    <source>
        <dbReference type="PROSITE" id="PS51664"/>
    </source>
</evidence>
<comment type="caution">
    <text evidence="2">The sequence shown here is derived from an EMBL/GenBank/DDBJ whole genome shotgun (WGS) entry which is preliminary data.</text>
</comment>
<dbReference type="Pfam" id="PF02624">
    <property type="entry name" value="YcaO"/>
    <property type="match status" value="1"/>
</dbReference>
<dbReference type="InterPro" id="IPR003776">
    <property type="entry name" value="YcaO-like_dom"/>
</dbReference>
<dbReference type="PANTHER" id="PTHR37809">
    <property type="entry name" value="RIBOSOMAL PROTEIN S12 METHYLTHIOTRANSFERASE ACCESSORY FACTOR YCAO"/>
    <property type="match status" value="1"/>
</dbReference>
<dbReference type="RefSeq" id="WP_004010040.1">
    <property type="nucleotide sequence ID" value="NZ_GL622340.1"/>
</dbReference>
<dbReference type="PANTHER" id="PTHR37809:SF1">
    <property type="entry name" value="RIBOSOMAL PROTEIN S12 METHYLTHIOTRANSFERASE ACCESSORY FACTOR YCAO"/>
    <property type="match status" value="1"/>
</dbReference>
<dbReference type="Gene3D" id="3.30.1330.230">
    <property type="match status" value="1"/>
</dbReference>
<dbReference type="Proteomes" id="UP000005573">
    <property type="component" value="Unassembled WGS sequence"/>
</dbReference>
<dbReference type="HOGENOM" id="CLU_023169_0_0_11"/>
<accession>E6M0S6</accession>
<name>E6M0S6_9ACTO</name>
<evidence type="ECO:0000313" key="3">
    <source>
        <dbReference type="Proteomes" id="UP000005573"/>
    </source>
</evidence>
<evidence type="ECO:0000313" key="2">
    <source>
        <dbReference type="EMBL" id="EFU79556.1"/>
    </source>
</evidence>
<dbReference type="AlphaFoldDB" id="E6M0S6"/>